<reference evidence="3" key="1">
    <citation type="submission" date="2023-09" db="EMBL/GenBank/DDBJ databases">
        <title>Flavobacterium sp. 20NA77.7 isolated from freshwater.</title>
        <authorList>
            <person name="Le V."/>
            <person name="Ko S.-R."/>
            <person name="Ahn C.-Y."/>
            <person name="Oh H.-M."/>
        </authorList>
    </citation>
    <scope>NUCLEOTIDE SEQUENCE</scope>
    <source>
        <strain evidence="3">20NA77.7</strain>
    </source>
</reference>
<evidence type="ECO:0000313" key="3">
    <source>
        <dbReference type="EMBL" id="WMW77522.1"/>
    </source>
</evidence>
<evidence type="ECO:0000256" key="1">
    <source>
        <dbReference type="ARBA" id="ARBA00022679"/>
    </source>
</evidence>
<dbReference type="SUPFAM" id="SSF53474">
    <property type="entry name" value="alpha/beta-Hydrolases"/>
    <property type="match status" value="1"/>
</dbReference>
<sequence length="323" mass="37262">MSVLQYIKISNFLLQNGQFVNIDVSFQVFGPTIGMAPIVVVNHALTGNSNVSGSNGWWNNLIGENKVIDLKKYTVLAFNIPGNGYDEKIENLIENYKIFSTKDMAMLFWKALEYLKVSQLYAVIGGSLGGALAWEMAFIKPRQIQHIIPIAANWKANDWVIGHVLAQDIILNNSTNPIFNARVHAMLFYRTPQSLVQKFQGKKRDNKGIYEIESWLEYHGKKLTERFQLPAYKLMNHLLKTIGQYTEENDLLALVEKSFLKIHQIAIRSDYFFIPDENYKTHERLKNYSNRITLNTINSIHGHDAFLIEYKQLEKFLNPIFNK</sequence>
<dbReference type="Gene3D" id="3.40.50.1820">
    <property type="entry name" value="alpha/beta hydrolase"/>
    <property type="match status" value="1"/>
</dbReference>
<gene>
    <name evidence="3" type="ORF">RF683_08500</name>
</gene>
<feature type="domain" description="AB hydrolase-1" evidence="2">
    <location>
        <begin position="37"/>
        <end position="171"/>
    </location>
</feature>
<keyword evidence="1" id="KW-0808">Transferase</keyword>
<evidence type="ECO:0000313" key="4">
    <source>
        <dbReference type="Proteomes" id="UP001180481"/>
    </source>
</evidence>
<accession>A0ABY9R8D9</accession>
<organism evidence="3 4">
    <name type="scientific">Flavobacterium nakdongensis</name>
    <dbReference type="NCBI Taxonomy" id="3073563"/>
    <lineage>
        <taxon>Bacteria</taxon>
        <taxon>Pseudomonadati</taxon>
        <taxon>Bacteroidota</taxon>
        <taxon>Flavobacteriia</taxon>
        <taxon>Flavobacteriales</taxon>
        <taxon>Flavobacteriaceae</taxon>
        <taxon>Flavobacterium</taxon>
    </lineage>
</organism>
<name>A0ABY9R8D9_9FLAO</name>
<dbReference type="GO" id="GO:0016787">
    <property type="term" value="F:hydrolase activity"/>
    <property type="evidence" value="ECO:0007669"/>
    <property type="project" value="UniProtKB-KW"/>
</dbReference>
<evidence type="ECO:0000259" key="2">
    <source>
        <dbReference type="Pfam" id="PF00561"/>
    </source>
</evidence>
<dbReference type="EMBL" id="CP133721">
    <property type="protein sequence ID" value="WMW77522.1"/>
    <property type="molecule type" value="Genomic_DNA"/>
</dbReference>
<dbReference type="PANTHER" id="PTHR32268:SF11">
    <property type="entry name" value="HOMOSERINE O-ACETYLTRANSFERASE"/>
    <property type="match status" value="1"/>
</dbReference>
<protein>
    <submittedName>
        <fullName evidence="3">Alpha/beta fold hydrolase</fullName>
    </submittedName>
</protein>
<dbReference type="RefSeq" id="WP_309531872.1">
    <property type="nucleotide sequence ID" value="NZ_CP133721.1"/>
</dbReference>
<dbReference type="Pfam" id="PF00561">
    <property type="entry name" value="Abhydrolase_1"/>
    <property type="match status" value="1"/>
</dbReference>
<proteinExistence type="predicted"/>
<dbReference type="PANTHER" id="PTHR32268">
    <property type="entry name" value="HOMOSERINE O-ACETYLTRANSFERASE"/>
    <property type="match status" value="1"/>
</dbReference>
<dbReference type="Proteomes" id="UP001180481">
    <property type="component" value="Chromosome"/>
</dbReference>
<keyword evidence="3" id="KW-0378">Hydrolase</keyword>
<dbReference type="InterPro" id="IPR000073">
    <property type="entry name" value="AB_hydrolase_1"/>
</dbReference>
<dbReference type="InterPro" id="IPR029058">
    <property type="entry name" value="AB_hydrolase_fold"/>
</dbReference>
<dbReference type="InterPro" id="IPR008220">
    <property type="entry name" value="HAT_MetX-like"/>
</dbReference>
<keyword evidence="4" id="KW-1185">Reference proteome</keyword>